<evidence type="ECO:0000256" key="3">
    <source>
        <dbReference type="ARBA" id="ARBA00022989"/>
    </source>
</evidence>
<feature type="transmembrane region" description="Helical" evidence="6">
    <location>
        <begin position="205"/>
        <end position="223"/>
    </location>
</feature>
<evidence type="ECO:0000256" key="2">
    <source>
        <dbReference type="ARBA" id="ARBA00022692"/>
    </source>
</evidence>
<evidence type="ECO:0000256" key="5">
    <source>
        <dbReference type="SAM" id="MobiDB-lite"/>
    </source>
</evidence>
<comment type="subcellular location">
    <subcellularLocation>
        <location evidence="1">Membrane</location>
        <topology evidence="1">Multi-pass membrane protein</topology>
    </subcellularLocation>
</comment>
<dbReference type="InterPro" id="IPR011701">
    <property type="entry name" value="MFS"/>
</dbReference>
<dbReference type="AlphaFoldDB" id="A0A9W8K5B2"/>
<feature type="transmembrane region" description="Helical" evidence="6">
    <location>
        <begin position="273"/>
        <end position="296"/>
    </location>
</feature>
<dbReference type="PANTHER" id="PTHR23501">
    <property type="entry name" value="MAJOR FACILITATOR SUPERFAMILY"/>
    <property type="match status" value="1"/>
</dbReference>
<evidence type="ECO:0000313" key="9">
    <source>
        <dbReference type="Proteomes" id="UP001148786"/>
    </source>
</evidence>
<feature type="transmembrane region" description="Helical" evidence="6">
    <location>
        <begin position="317"/>
        <end position="336"/>
    </location>
</feature>
<dbReference type="GO" id="GO:0022857">
    <property type="term" value="F:transmembrane transporter activity"/>
    <property type="evidence" value="ECO:0007669"/>
    <property type="project" value="InterPro"/>
</dbReference>
<keyword evidence="4 6" id="KW-0472">Membrane</keyword>
<feature type="region of interest" description="Disordered" evidence="5">
    <location>
        <begin position="1"/>
        <end position="20"/>
    </location>
</feature>
<sequence length="442" mass="48474">MLNSKQRFSRGQRQNTRSQKLLSNVDEKVRASVVKYRHIRLALDSLSGPLLETRWREILRPLEETDVSGLSSMDDSGLSSMDDSGSEGWKRLSWIWKVHGTGANADECTQLALRIEWCKARARAHRWQEECVLLAEEMRRVIAFFQWQCQWWKARMSSLPSTDDTLTEDKDGVYPSAFFLVALDQTIISTALPTIASHFQAVSDLTWIASAYFLPQAALMLFYGKLLSLVAAKSVFLFSIGIFEVGSLLCAVAPSVSVLIFGRAVSGVGSAGLWVSIMSIVAQVGGLALATVFFILPYTPAPRSDGSLSQKWLRIDWIGTTLIMSTTTTLLLALQWGGNEKPWNDPAVISTLVLTNGKPWPWLFFFPPLAAIAFGLLFTADQDLSFARIAGYQVLAGVGLGSATQNVVVVVQGHFAERPNLVPQATAAVTIMQLLGGALGLS</sequence>
<name>A0A9W8K5B2_9AGAR</name>
<dbReference type="Gene3D" id="1.20.1720.10">
    <property type="entry name" value="Multidrug resistance protein D"/>
    <property type="match status" value="1"/>
</dbReference>
<protein>
    <recommendedName>
        <fullName evidence="7">Major facilitator superfamily (MFS) profile domain-containing protein</fullName>
    </recommendedName>
</protein>
<keyword evidence="9" id="KW-1185">Reference proteome</keyword>
<gene>
    <name evidence="8" type="ORF">NLJ89_g3086</name>
</gene>
<feature type="transmembrane region" description="Helical" evidence="6">
    <location>
        <begin position="177"/>
        <end position="199"/>
    </location>
</feature>
<proteinExistence type="predicted"/>
<dbReference type="PANTHER" id="PTHR23501:SF198">
    <property type="entry name" value="AZOLE RESISTANCE PROTEIN 1-RELATED"/>
    <property type="match status" value="1"/>
</dbReference>
<accession>A0A9W8K5B2</accession>
<evidence type="ECO:0000259" key="7">
    <source>
        <dbReference type="PROSITE" id="PS50850"/>
    </source>
</evidence>
<comment type="caution">
    <text evidence="8">The sequence shown here is derived from an EMBL/GenBank/DDBJ whole genome shotgun (WGS) entry which is preliminary data.</text>
</comment>
<dbReference type="EMBL" id="JANKHO010000212">
    <property type="protein sequence ID" value="KAJ3513191.1"/>
    <property type="molecule type" value="Genomic_DNA"/>
</dbReference>
<dbReference type="GO" id="GO:0012505">
    <property type="term" value="C:endomembrane system"/>
    <property type="evidence" value="ECO:0007669"/>
    <property type="project" value="UniProtKB-SubCell"/>
</dbReference>
<keyword evidence="3 6" id="KW-1133">Transmembrane helix</keyword>
<dbReference type="OrthoDB" id="3257338at2759"/>
<evidence type="ECO:0000313" key="8">
    <source>
        <dbReference type="EMBL" id="KAJ3513191.1"/>
    </source>
</evidence>
<dbReference type="Pfam" id="PF07690">
    <property type="entry name" value="MFS_1"/>
    <property type="match status" value="1"/>
</dbReference>
<organism evidence="8 9">
    <name type="scientific">Agrocybe chaxingu</name>
    <dbReference type="NCBI Taxonomy" id="84603"/>
    <lineage>
        <taxon>Eukaryota</taxon>
        <taxon>Fungi</taxon>
        <taxon>Dikarya</taxon>
        <taxon>Basidiomycota</taxon>
        <taxon>Agaricomycotina</taxon>
        <taxon>Agaricomycetes</taxon>
        <taxon>Agaricomycetidae</taxon>
        <taxon>Agaricales</taxon>
        <taxon>Agaricineae</taxon>
        <taxon>Strophariaceae</taxon>
        <taxon>Agrocybe</taxon>
    </lineage>
</organism>
<feature type="domain" description="Major facilitator superfamily (MFS) profile" evidence="7">
    <location>
        <begin position="170"/>
        <end position="442"/>
    </location>
</feature>
<dbReference type="SUPFAM" id="SSF103473">
    <property type="entry name" value="MFS general substrate transporter"/>
    <property type="match status" value="1"/>
</dbReference>
<feature type="transmembrane region" description="Helical" evidence="6">
    <location>
        <begin position="360"/>
        <end position="380"/>
    </location>
</feature>
<evidence type="ECO:0000256" key="6">
    <source>
        <dbReference type="SAM" id="Phobius"/>
    </source>
</evidence>
<evidence type="ECO:0000256" key="1">
    <source>
        <dbReference type="ARBA" id="ARBA00004141"/>
    </source>
</evidence>
<keyword evidence="2 6" id="KW-0812">Transmembrane</keyword>
<reference evidence="8" key="1">
    <citation type="submission" date="2022-07" db="EMBL/GenBank/DDBJ databases">
        <title>Genome Sequence of Agrocybe chaxingu.</title>
        <authorList>
            <person name="Buettner E."/>
        </authorList>
    </citation>
    <scope>NUCLEOTIDE SEQUENCE</scope>
    <source>
        <strain evidence="8">MP-N11</strain>
    </source>
</reference>
<dbReference type="PROSITE" id="PS50850">
    <property type="entry name" value="MFS"/>
    <property type="match status" value="1"/>
</dbReference>
<feature type="transmembrane region" description="Helical" evidence="6">
    <location>
        <begin position="235"/>
        <end position="261"/>
    </location>
</feature>
<dbReference type="InterPro" id="IPR020846">
    <property type="entry name" value="MFS_dom"/>
</dbReference>
<dbReference type="InterPro" id="IPR036259">
    <property type="entry name" value="MFS_trans_sf"/>
</dbReference>
<evidence type="ECO:0000256" key="4">
    <source>
        <dbReference type="ARBA" id="ARBA00023136"/>
    </source>
</evidence>
<dbReference type="Proteomes" id="UP001148786">
    <property type="component" value="Unassembled WGS sequence"/>
</dbReference>
<dbReference type="GO" id="GO:0005886">
    <property type="term" value="C:plasma membrane"/>
    <property type="evidence" value="ECO:0007669"/>
    <property type="project" value="TreeGrafter"/>
</dbReference>